<accession>A0ABP0G0F4</accession>
<keyword evidence="4 10" id="KW-0812">Transmembrane</keyword>
<evidence type="ECO:0000256" key="6">
    <source>
        <dbReference type="ARBA" id="ARBA00022976"/>
    </source>
</evidence>
<protein>
    <recommendedName>
        <fullName evidence="3">Nicastrin</fullName>
    </recommendedName>
</protein>
<evidence type="ECO:0000259" key="11">
    <source>
        <dbReference type="Pfam" id="PF18266"/>
    </source>
</evidence>
<organism evidence="12 13">
    <name type="scientific">Clavelina lepadiformis</name>
    <name type="common">Light-bulb sea squirt</name>
    <name type="synonym">Ascidia lepadiformis</name>
    <dbReference type="NCBI Taxonomy" id="159417"/>
    <lineage>
        <taxon>Eukaryota</taxon>
        <taxon>Metazoa</taxon>
        <taxon>Chordata</taxon>
        <taxon>Tunicata</taxon>
        <taxon>Ascidiacea</taxon>
        <taxon>Aplousobranchia</taxon>
        <taxon>Clavelinidae</taxon>
        <taxon>Clavelina</taxon>
    </lineage>
</organism>
<feature type="transmembrane region" description="Helical" evidence="10">
    <location>
        <begin position="724"/>
        <end position="744"/>
    </location>
</feature>
<keyword evidence="13" id="KW-1185">Reference proteome</keyword>
<comment type="similarity">
    <text evidence="2">Belongs to the nicastrin family.</text>
</comment>
<name>A0ABP0G0F4_CLALP</name>
<evidence type="ECO:0000256" key="2">
    <source>
        <dbReference type="ARBA" id="ARBA00007717"/>
    </source>
</evidence>
<evidence type="ECO:0000256" key="10">
    <source>
        <dbReference type="SAM" id="Phobius"/>
    </source>
</evidence>
<dbReference type="Pfam" id="PF05450">
    <property type="entry name" value="Nicastrin"/>
    <property type="match status" value="1"/>
</dbReference>
<dbReference type="EMBL" id="CAWYQH010000099">
    <property type="protein sequence ID" value="CAK8685314.1"/>
    <property type="molecule type" value="Genomic_DNA"/>
</dbReference>
<sequence>MTYCKLMLKHTCNWKVSENVKLYRIVDYTIDYYGYGALPLPFEINCLNSCHRFMHIIMMSDLVLLMVITYLTSLSGKCFSQSSKVYSLVYQDFAEDTYDKCVRLLNGTHEIGCQSSTEGNTGILVHLNETAVLNKFLESGTRKHYVVLLESSLFERNIMLRLKAKENVQGVIVYEADNFYQRAWSPDLSCTSDRFGLYSNGSYGREYQECNNGAKLWNPLGDGITEESFPFPVFYMRSSSGRDRLINCYKDYNVPEAYPLCSVQMKSHMFGAVDSVTCTRRSNLQNSFTSVGYCDPLGGMNVVTSLQKMTSDVSSKKDSIILVSAALDSRSFMSSFTAPGADMATGFITLLGVANALGQLTKTQKLELSKNIMFILFDGEAFDHMGSTRMMYDMKNGDFPVNRDSEKTQPPPVNLTHVSHIFELGQLGYIRDGVWAHYNPISSKAVLNSVYDAINVLQNLSASVPVQNQSTGIGLVPSSLQTILQHRDVPGVVLTDYDDQFTNRQYFSRFDTLKNILSLRYNQNTTDEQIMDLLQPIAQNLSNIATAIAKMLYLIAGGSHTSTSPLDNITVDQNMMNDLLYCFLYNPNCDLFNEHLPLNSKANLSSISYRRYTSVYTGEVSDYAGISMNILASFTGEKLQNFTECLSKSDDQTVRYFNMNGNRSVAEGVCILSSTFATKALAFPLETKKLQENIAMYGVWTESRWTKTTFRLRLFLLQDELSQGMVLLAGLLVMLTSFATVYVLNEKAAILFNTGIV</sequence>
<evidence type="ECO:0000256" key="3">
    <source>
        <dbReference type="ARBA" id="ARBA00015303"/>
    </source>
</evidence>
<evidence type="ECO:0000256" key="9">
    <source>
        <dbReference type="ARBA" id="ARBA00023180"/>
    </source>
</evidence>
<reference evidence="12 13" key="1">
    <citation type="submission" date="2024-02" db="EMBL/GenBank/DDBJ databases">
        <authorList>
            <person name="Daric V."/>
            <person name="Darras S."/>
        </authorList>
    </citation>
    <scope>NUCLEOTIDE SEQUENCE [LARGE SCALE GENOMIC DNA]</scope>
</reference>
<keyword evidence="6" id="KW-0914">Notch signaling pathway</keyword>
<evidence type="ECO:0000313" key="13">
    <source>
        <dbReference type="Proteomes" id="UP001642483"/>
    </source>
</evidence>
<comment type="caution">
    <text evidence="12">The sequence shown here is derived from an EMBL/GenBank/DDBJ whole genome shotgun (WGS) entry which is preliminary data.</text>
</comment>
<dbReference type="Gene3D" id="3.40.630.10">
    <property type="entry name" value="Zn peptidases"/>
    <property type="match status" value="1"/>
</dbReference>
<keyword evidence="7 10" id="KW-1133">Transmembrane helix</keyword>
<evidence type="ECO:0000256" key="4">
    <source>
        <dbReference type="ARBA" id="ARBA00022692"/>
    </source>
</evidence>
<dbReference type="Pfam" id="PF18266">
    <property type="entry name" value="Ncstrn_small"/>
    <property type="match status" value="1"/>
</dbReference>
<dbReference type="PANTHER" id="PTHR21092">
    <property type="entry name" value="NICASTRIN"/>
    <property type="match status" value="1"/>
</dbReference>
<evidence type="ECO:0000313" key="12">
    <source>
        <dbReference type="EMBL" id="CAK8685314.1"/>
    </source>
</evidence>
<dbReference type="InterPro" id="IPR008710">
    <property type="entry name" value="Nicastrin"/>
</dbReference>
<evidence type="ECO:0000256" key="5">
    <source>
        <dbReference type="ARBA" id="ARBA00022729"/>
    </source>
</evidence>
<dbReference type="PANTHER" id="PTHR21092:SF0">
    <property type="entry name" value="NICASTRIN"/>
    <property type="match status" value="1"/>
</dbReference>
<dbReference type="InterPro" id="IPR041084">
    <property type="entry name" value="Ncstrn_small"/>
</dbReference>
<keyword evidence="5" id="KW-0732">Signal</keyword>
<dbReference type="SUPFAM" id="SSF53187">
    <property type="entry name" value="Zn-dependent exopeptidases"/>
    <property type="match status" value="1"/>
</dbReference>
<keyword evidence="8 10" id="KW-0472">Membrane</keyword>
<feature type="domain" description="Nicastrin small lobe" evidence="11">
    <location>
        <begin position="101"/>
        <end position="270"/>
    </location>
</feature>
<comment type="subcellular location">
    <subcellularLocation>
        <location evidence="1">Membrane</location>
        <topology evidence="1">Single-pass type I membrane protein</topology>
    </subcellularLocation>
</comment>
<proteinExistence type="inferred from homology"/>
<dbReference type="Proteomes" id="UP001642483">
    <property type="component" value="Unassembled WGS sequence"/>
</dbReference>
<keyword evidence="9" id="KW-0325">Glycoprotein</keyword>
<evidence type="ECO:0000256" key="8">
    <source>
        <dbReference type="ARBA" id="ARBA00023136"/>
    </source>
</evidence>
<evidence type="ECO:0000256" key="7">
    <source>
        <dbReference type="ARBA" id="ARBA00022989"/>
    </source>
</evidence>
<gene>
    <name evidence="12" type="ORF">CVLEPA_LOCUS16449</name>
</gene>
<evidence type="ECO:0000256" key="1">
    <source>
        <dbReference type="ARBA" id="ARBA00004479"/>
    </source>
</evidence>